<protein>
    <submittedName>
        <fullName evidence="3">Uncharacterized protein</fullName>
    </submittedName>
</protein>
<evidence type="ECO:0000256" key="1">
    <source>
        <dbReference type="SAM" id="Phobius"/>
    </source>
</evidence>
<feature type="chain" id="PRO_5042160969" evidence="2">
    <location>
        <begin position="18"/>
        <end position="167"/>
    </location>
</feature>
<keyword evidence="2" id="KW-0732">Signal</keyword>
<keyword evidence="1" id="KW-0812">Transmembrane</keyword>
<comment type="caution">
    <text evidence="3">The sequence shown here is derived from an EMBL/GenBank/DDBJ whole genome shotgun (WGS) entry which is preliminary data.</text>
</comment>
<organism evidence="3 4">
    <name type="scientific">Zalerion maritima</name>
    <dbReference type="NCBI Taxonomy" id="339359"/>
    <lineage>
        <taxon>Eukaryota</taxon>
        <taxon>Fungi</taxon>
        <taxon>Dikarya</taxon>
        <taxon>Ascomycota</taxon>
        <taxon>Pezizomycotina</taxon>
        <taxon>Sordariomycetes</taxon>
        <taxon>Lulworthiomycetidae</taxon>
        <taxon>Lulworthiales</taxon>
        <taxon>Lulworthiaceae</taxon>
        <taxon>Zalerion</taxon>
    </lineage>
</organism>
<proteinExistence type="predicted"/>
<feature type="signal peptide" evidence="2">
    <location>
        <begin position="1"/>
        <end position="17"/>
    </location>
</feature>
<keyword evidence="1" id="KW-1133">Transmembrane helix</keyword>
<dbReference type="AlphaFoldDB" id="A0AAD5RQY7"/>
<keyword evidence="1" id="KW-0472">Membrane</keyword>
<reference evidence="3" key="1">
    <citation type="submission" date="2022-07" db="EMBL/GenBank/DDBJ databases">
        <title>Draft genome sequence of Zalerion maritima ATCC 34329, a (micro)plastics degrading marine fungus.</title>
        <authorList>
            <person name="Paco A."/>
            <person name="Goncalves M.F.M."/>
            <person name="Rocha-Santos T.A.P."/>
            <person name="Alves A."/>
        </authorList>
    </citation>
    <scope>NUCLEOTIDE SEQUENCE</scope>
    <source>
        <strain evidence="3">ATCC 34329</strain>
    </source>
</reference>
<feature type="transmembrane region" description="Helical" evidence="1">
    <location>
        <begin position="136"/>
        <end position="164"/>
    </location>
</feature>
<gene>
    <name evidence="3" type="ORF">MKZ38_001973</name>
</gene>
<evidence type="ECO:0000313" key="4">
    <source>
        <dbReference type="Proteomes" id="UP001201980"/>
    </source>
</evidence>
<accession>A0AAD5RQY7</accession>
<evidence type="ECO:0000256" key="2">
    <source>
        <dbReference type="SAM" id="SignalP"/>
    </source>
</evidence>
<sequence length="167" mass="18872">MNRLIFLLSFSTHFLFAFDFRSPASNYDSKPSYSEPKNLDVYFLFPLYQASTAWRLPRRMAIPHHPTLAFDMMYFAFHGVQSFFAGFQGTIVYPGFLGGFSTFGGGEMGWMDKLILLSRGDYASQEFGGSAAAGDFFFLSFSSLFLFIIKWVETMLLAGALVTYGRP</sequence>
<keyword evidence="4" id="KW-1185">Reference proteome</keyword>
<evidence type="ECO:0000313" key="3">
    <source>
        <dbReference type="EMBL" id="KAJ2901306.1"/>
    </source>
</evidence>
<dbReference type="EMBL" id="JAKWBI020000157">
    <property type="protein sequence ID" value="KAJ2901306.1"/>
    <property type="molecule type" value="Genomic_DNA"/>
</dbReference>
<dbReference type="Proteomes" id="UP001201980">
    <property type="component" value="Unassembled WGS sequence"/>
</dbReference>
<name>A0AAD5RQY7_9PEZI</name>